<dbReference type="eggNOG" id="KOG1443">
    <property type="taxonomic scope" value="Eukaryota"/>
</dbReference>
<reference evidence="8" key="1">
    <citation type="submission" date="2003-08" db="EMBL/GenBank/DDBJ databases">
        <authorList>
            <person name="Birren B."/>
            <person name="Nusbaum C."/>
            <person name="Abebe A."/>
            <person name="Abouelleil A."/>
            <person name="Adekoya E."/>
            <person name="Ait-zahra M."/>
            <person name="Allen N."/>
            <person name="Allen T."/>
            <person name="An P."/>
            <person name="Anderson M."/>
            <person name="Anderson S."/>
            <person name="Arachchi H."/>
            <person name="Armbruster J."/>
            <person name="Bachantsang P."/>
            <person name="Baldwin J."/>
            <person name="Barry A."/>
            <person name="Bayul T."/>
            <person name="Blitshsteyn B."/>
            <person name="Bloom T."/>
            <person name="Blye J."/>
            <person name="Boguslavskiy L."/>
            <person name="Borowsky M."/>
            <person name="Boukhgalter B."/>
            <person name="Brunache A."/>
            <person name="Butler J."/>
            <person name="Calixte N."/>
            <person name="Calvo S."/>
            <person name="Camarata J."/>
            <person name="Campo K."/>
            <person name="Chang J."/>
            <person name="Cheshatsang Y."/>
            <person name="Citroen M."/>
            <person name="Collymore A."/>
            <person name="Considine T."/>
            <person name="Cook A."/>
            <person name="Cooke P."/>
            <person name="Corum B."/>
            <person name="Cuomo C."/>
            <person name="David R."/>
            <person name="Dawoe T."/>
            <person name="Degray S."/>
            <person name="Dodge S."/>
            <person name="Dooley K."/>
            <person name="Dorje P."/>
            <person name="Dorjee K."/>
            <person name="Dorris L."/>
            <person name="Duffey N."/>
            <person name="Dupes A."/>
            <person name="Elkins T."/>
            <person name="Engels R."/>
            <person name="Erickson J."/>
            <person name="Farina A."/>
            <person name="Faro S."/>
            <person name="Ferreira P."/>
            <person name="Fischer H."/>
            <person name="Fitzgerald M."/>
            <person name="Foley K."/>
            <person name="Gage D."/>
            <person name="Galagan J."/>
            <person name="Gearin G."/>
            <person name="Gnerre S."/>
            <person name="Gnirke A."/>
            <person name="Goyette A."/>
            <person name="Graham J."/>
            <person name="Grandbois E."/>
            <person name="Gyaltsen K."/>
            <person name="Hafez N."/>
            <person name="Hagopian D."/>
            <person name="Hagos B."/>
            <person name="Hall J."/>
            <person name="Hatcher B."/>
            <person name="Heller A."/>
            <person name="Higgins H."/>
            <person name="Honan T."/>
            <person name="Horn A."/>
            <person name="Houde N."/>
            <person name="Hughes L."/>
            <person name="Hulme W."/>
            <person name="Husby E."/>
            <person name="Iliev I."/>
            <person name="Jaffe D."/>
            <person name="Jones C."/>
            <person name="Kamal M."/>
            <person name="Kamat A."/>
            <person name="Kamvysselis M."/>
            <person name="Karlsson E."/>
            <person name="Kells C."/>
            <person name="Kieu A."/>
            <person name="Kisner P."/>
            <person name="Kodira C."/>
            <person name="Kulbokas E."/>
            <person name="Labutti K."/>
            <person name="Lama D."/>
            <person name="Landers T."/>
            <person name="Leger J."/>
            <person name="Levine S."/>
            <person name="Lewis D."/>
            <person name="Lewis T."/>
            <person name="Lindblad-toh K."/>
            <person name="Liu X."/>
            <person name="Lokyitsang T."/>
            <person name="Lokyitsang Y."/>
            <person name="Lucien O."/>
            <person name="Lui A."/>
            <person name="Ma L.J."/>
            <person name="Mabbitt R."/>
            <person name="Macdonald J."/>
            <person name="Maclean C."/>
            <person name="Major J."/>
            <person name="Manning J."/>
            <person name="Marabella R."/>
            <person name="Maru K."/>
            <person name="Matthews C."/>
            <person name="Mauceli E."/>
            <person name="Mccarthy M."/>
            <person name="Mcdonough S."/>
            <person name="Mcghee T."/>
            <person name="Meldrim J."/>
            <person name="Meneus L."/>
            <person name="Mesirov J."/>
            <person name="Mihalev A."/>
            <person name="Mihova T."/>
            <person name="Mikkelsen T."/>
            <person name="Mlenga V."/>
            <person name="Moru K."/>
            <person name="Mozes J."/>
            <person name="Mulrain L."/>
            <person name="Munson G."/>
            <person name="Naylor J."/>
            <person name="Newes C."/>
            <person name="Nguyen C."/>
            <person name="Nguyen N."/>
            <person name="Nguyen T."/>
            <person name="Nicol R."/>
            <person name="Nielsen C."/>
            <person name="Nizzari M."/>
            <person name="Norbu C."/>
            <person name="Norbu N."/>
            <person name="O'donnell P."/>
            <person name="Okoawo O."/>
            <person name="O'leary S."/>
            <person name="Omotosho B."/>
            <person name="O'neill K."/>
            <person name="Osman S."/>
            <person name="Parker S."/>
            <person name="Perrin D."/>
            <person name="Phunkhang P."/>
            <person name="Piqani B."/>
            <person name="Purcell S."/>
            <person name="Rachupka T."/>
            <person name="Ramasamy U."/>
            <person name="Rameau R."/>
            <person name="Ray V."/>
            <person name="Raymond C."/>
            <person name="Retta R."/>
            <person name="Richardson S."/>
            <person name="Rise C."/>
            <person name="Rodriguez J."/>
            <person name="Rogers J."/>
            <person name="Rogov P."/>
            <person name="Rutman M."/>
            <person name="Schupbach R."/>
            <person name="Seaman C."/>
            <person name="Settipalli S."/>
            <person name="Sharpe T."/>
            <person name="Sheridan J."/>
            <person name="Sherpa N."/>
            <person name="Shi J."/>
            <person name="Smirnov S."/>
            <person name="Smith C."/>
            <person name="Sougnez C."/>
            <person name="Spencer B."/>
            <person name="Stalker J."/>
            <person name="Stange-thomann N."/>
            <person name="Stavropoulos S."/>
            <person name="Stetson K."/>
            <person name="Stone C."/>
            <person name="Stone S."/>
            <person name="Stubbs M."/>
            <person name="Talamas J."/>
            <person name="Tchuinga P."/>
            <person name="Tenzing P."/>
            <person name="Tesfaye S."/>
            <person name="Theodore J."/>
            <person name="Thoulutsang Y."/>
            <person name="Topham K."/>
            <person name="Towey S."/>
            <person name="Tsamla T."/>
            <person name="Tsomo N."/>
            <person name="Vallee D."/>
            <person name="Vassiliev H."/>
            <person name="Venkataraman V."/>
            <person name="Vinson J."/>
            <person name="Vo A."/>
            <person name="Wade C."/>
            <person name="Wang S."/>
            <person name="Wangchuk T."/>
            <person name="Wangdi T."/>
            <person name="Whittaker C."/>
            <person name="Wilkinson J."/>
            <person name="Wu Y."/>
            <person name="Wyman D."/>
            <person name="Yadav S."/>
            <person name="Yang S."/>
            <person name="Yang X."/>
            <person name="Yeager S."/>
            <person name="Yee E."/>
            <person name="Young G."/>
            <person name="Zainoun J."/>
            <person name="Zembeck L."/>
            <person name="Zimmer A."/>
            <person name="Zody M."/>
            <person name="Lander E."/>
        </authorList>
    </citation>
    <scope>NUCLEOTIDE SEQUENCE [LARGE SCALE GENOMIC DNA]</scope>
</reference>
<dbReference type="InterPro" id="IPR004853">
    <property type="entry name" value="Sugar_P_trans_dom"/>
</dbReference>
<name>H2YKG4_CIOSA</name>
<evidence type="ECO:0000256" key="5">
    <source>
        <dbReference type="SAM" id="Phobius"/>
    </source>
</evidence>
<keyword evidence="4 5" id="KW-0472">Membrane</keyword>
<feature type="transmembrane region" description="Helical" evidence="5">
    <location>
        <begin position="6"/>
        <end position="32"/>
    </location>
</feature>
<reference evidence="7" key="3">
    <citation type="submission" date="2025-09" db="UniProtKB">
        <authorList>
            <consortium name="Ensembl"/>
        </authorList>
    </citation>
    <scope>IDENTIFICATION</scope>
</reference>
<keyword evidence="8" id="KW-1185">Reference proteome</keyword>
<reference evidence="7" key="2">
    <citation type="submission" date="2025-08" db="UniProtKB">
        <authorList>
            <consortium name="Ensembl"/>
        </authorList>
    </citation>
    <scope>IDENTIFICATION</scope>
</reference>
<proteinExistence type="predicted"/>
<feature type="transmembrane region" description="Helical" evidence="5">
    <location>
        <begin position="44"/>
        <end position="65"/>
    </location>
</feature>
<feature type="transmembrane region" description="Helical" evidence="5">
    <location>
        <begin position="102"/>
        <end position="128"/>
    </location>
</feature>
<dbReference type="AlphaFoldDB" id="H2YKG4"/>
<evidence type="ECO:0000313" key="7">
    <source>
        <dbReference type="Ensembl" id="ENSCSAVP00000005816.1"/>
    </source>
</evidence>
<dbReference type="Ensembl" id="ENSCSAVT00000005891.1">
    <property type="protein sequence ID" value="ENSCSAVP00000005816.1"/>
    <property type="gene ID" value="ENSCSAVG00000003467.1"/>
</dbReference>
<dbReference type="GeneTree" id="ENSGT00510000048078"/>
<evidence type="ECO:0000256" key="3">
    <source>
        <dbReference type="ARBA" id="ARBA00022989"/>
    </source>
</evidence>
<comment type="subcellular location">
    <subcellularLocation>
        <location evidence="1">Membrane</location>
        <topology evidence="1">Multi-pass membrane protein</topology>
    </subcellularLocation>
</comment>
<evidence type="ECO:0000256" key="1">
    <source>
        <dbReference type="ARBA" id="ARBA00004141"/>
    </source>
</evidence>
<protein>
    <recommendedName>
        <fullName evidence="6">Sugar phosphate transporter domain-containing protein</fullName>
    </recommendedName>
</protein>
<sequence>KTSGAAGFFATAAKTVGLVTFYYTFSIGLTFYNKWMFKRFRFPLMTTCIHFITIFVLSALLRTVFGSCRKTTTTLEWGTYIKKVFLTGVASAMDIGLSNWSFVFITVSLYTMVKSSAIVFILGFSVLLRLEPPRFSIIFVVLLISGGLFMFVFESTQFNLEGFVLVLSASFIGGIRWTLSQILTQKQELGCLGNPIDLLYHLQPTMFIALFPLALSQEGNVSSSCTLGGATETRILNVFVSIIVGGAIAFMLSFSEYLLLSNTSSLTLSVSGILKEIVTLLLATSYNGDQLTPLNWGGFALCIFGICLHVLLKLSRGE</sequence>
<feature type="transmembrane region" description="Helical" evidence="5">
    <location>
        <begin position="159"/>
        <end position="177"/>
    </location>
</feature>
<dbReference type="InParanoid" id="H2YKG4"/>
<dbReference type="OMA" id="LFWEVPK"/>
<keyword evidence="2 5" id="KW-0812">Transmembrane</keyword>
<feature type="transmembrane region" description="Helical" evidence="5">
    <location>
        <begin position="135"/>
        <end position="153"/>
    </location>
</feature>
<feature type="domain" description="Sugar phosphate transporter" evidence="6">
    <location>
        <begin position="16"/>
        <end position="308"/>
    </location>
</feature>
<accession>H2YKG4</accession>
<dbReference type="Pfam" id="PF03151">
    <property type="entry name" value="TPT"/>
    <property type="match status" value="1"/>
</dbReference>
<dbReference type="GO" id="GO:0016020">
    <property type="term" value="C:membrane"/>
    <property type="evidence" value="ECO:0007669"/>
    <property type="project" value="UniProtKB-SubCell"/>
</dbReference>
<keyword evidence="3 5" id="KW-1133">Transmembrane helix</keyword>
<dbReference type="PANTHER" id="PTHR11132">
    <property type="entry name" value="SOLUTE CARRIER FAMILY 35"/>
    <property type="match status" value="1"/>
</dbReference>
<evidence type="ECO:0000256" key="2">
    <source>
        <dbReference type="ARBA" id="ARBA00022692"/>
    </source>
</evidence>
<evidence type="ECO:0000313" key="8">
    <source>
        <dbReference type="Proteomes" id="UP000007875"/>
    </source>
</evidence>
<evidence type="ECO:0000259" key="6">
    <source>
        <dbReference type="Pfam" id="PF03151"/>
    </source>
</evidence>
<organism evidence="7 8">
    <name type="scientific">Ciona savignyi</name>
    <name type="common">Pacific transparent sea squirt</name>
    <dbReference type="NCBI Taxonomy" id="51511"/>
    <lineage>
        <taxon>Eukaryota</taxon>
        <taxon>Metazoa</taxon>
        <taxon>Chordata</taxon>
        <taxon>Tunicata</taxon>
        <taxon>Ascidiacea</taxon>
        <taxon>Phlebobranchia</taxon>
        <taxon>Cionidae</taxon>
        <taxon>Ciona</taxon>
    </lineage>
</organism>
<evidence type="ECO:0000256" key="4">
    <source>
        <dbReference type="ARBA" id="ARBA00023136"/>
    </source>
</evidence>
<dbReference type="STRING" id="51511.ENSCSAVP00000005816"/>
<dbReference type="Proteomes" id="UP000007875">
    <property type="component" value="Unassembled WGS sequence"/>
</dbReference>
<dbReference type="FunCoup" id="H2YKG4">
    <property type="interactions" value="50"/>
</dbReference>
<dbReference type="InterPro" id="IPR050186">
    <property type="entry name" value="TPT_transporter"/>
</dbReference>
<feature type="transmembrane region" description="Helical" evidence="5">
    <location>
        <begin position="294"/>
        <end position="312"/>
    </location>
</feature>
<feature type="transmembrane region" description="Helical" evidence="5">
    <location>
        <begin position="235"/>
        <end position="254"/>
    </location>
</feature>